<gene>
    <name evidence="1" type="ORF">BJG93_34665</name>
</gene>
<sequence>MADLNAALIGLLGLMMGGYVNNFLAEDYRRFRDGQALAGALAGELESHAEAFDFLKRGLENMIPIATDNGLDLTEWPIPPSPLFDENAAKVGLLGPQSARDVAYVYENIRAFRQNFHMLSKDHRNMPKEWGPAMIVGCLAAIQRAETRGRPLIEALKSHAAGEYRNRPETRDQVRFALKFGAAAVFVLFVLSRMFG</sequence>
<geneLocation type="plasmid" evidence="1 2">
    <name>pl3WSM5005</name>
</geneLocation>
<dbReference type="EMBL" id="CP017564">
    <property type="protein sequence ID" value="APA90258.1"/>
    <property type="molecule type" value="Genomic_DNA"/>
</dbReference>
<reference evidence="1" key="2">
    <citation type="submission" date="2021-06" db="EMBL/GenBank/DDBJ databases">
        <authorList>
            <person name="Rogers T.H."/>
            <person name="Ramsay J.P."/>
            <person name="Wang P."/>
            <person name="Terpolilli J."/>
        </authorList>
    </citation>
    <scope>NUCLEOTIDE SEQUENCE</scope>
    <source>
        <strain evidence="1">WSM5005</strain>
        <plasmid evidence="1">pl3WSM5005</plasmid>
    </source>
</reference>
<protein>
    <submittedName>
        <fullName evidence="1">Uncharacterized protein</fullName>
    </submittedName>
</protein>
<keyword evidence="1" id="KW-0614">Plasmid</keyword>
<dbReference type="Proteomes" id="UP000179860">
    <property type="component" value="Plasmid pl3WSM5005"/>
</dbReference>
<name>A0ACA8AX94_9BURK</name>
<evidence type="ECO:0000313" key="1">
    <source>
        <dbReference type="EMBL" id="APA90258.1"/>
    </source>
</evidence>
<proteinExistence type="predicted"/>
<reference evidence="1" key="1">
    <citation type="submission" date="2016-09" db="EMBL/GenBank/DDBJ databases">
        <title>The Complete Genome of Burkholderia sprentiae wsm5005.</title>
        <authorList>
            <person name="De Meyer S."/>
            <person name="Wang P."/>
            <person name="Terpolilli J."/>
        </authorList>
    </citation>
    <scope>NUCLEOTIDE SEQUENCE</scope>
    <source>
        <strain evidence="1">WSM5005</strain>
        <plasmid evidence="1">pl3WSM5005</plasmid>
    </source>
</reference>
<organism evidence="1 2">
    <name type="scientific">Paraburkholderia sprentiae WSM5005</name>
    <dbReference type="NCBI Taxonomy" id="754502"/>
    <lineage>
        <taxon>Bacteria</taxon>
        <taxon>Pseudomonadati</taxon>
        <taxon>Pseudomonadota</taxon>
        <taxon>Betaproteobacteria</taxon>
        <taxon>Burkholderiales</taxon>
        <taxon>Burkholderiaceae</taxon>
        <taxon>Paraburkholderia</taxon>
    </lineage>
</organism>
<accession>A0ACA8AX94</accession>
<keyword evidence="2" id="KW-1185">Reference proteome</keyword>
<evidence type="ECO:0000313" key="2">
    <source>
        <dbReference type="Proteomes" id="UP000179860"/>
    </source>
</evidence>